<dbReference type="Proteomes" id="UP001233172">
    <property type="component" value="Unassembled WGS sequence"/>
</dbReference>
<dbReference type="PROSITE" id="PS00086">
    <property type="entry name" value="CYTOCHROME_P450"/>
    <property type="match status" value="1"/>
</dbReference>
<dbReference type="EMBL" id="JASAOG010000095">
    <property type="protein sequence ID" value="KAK0052363.1"/>
    <property type="molecule type" value="Genomic_DNA"/>
</dbReference>
<dbReference type="GO" id="GO:0020037">
    <property type="term" value="F:heme binding"/>
    <property type="evidence" value="ECO:0007669"/>
    <property type="project" value="InterPro"/>
</dbReference>
<dbReference type="Gene3D" id="1.10.630.10">
    <property type="entry name" value="Cytochrome P450"/>
    <property type="match status" value="1"/>
</dbReference>
<name>A0AAD8BD24_BIOPF</name>
<protein>
    <submittedName>
        <fullName evidence="10">Cytochrome P450 CYP44</fullName>
    </submittedName>
</protein>
<evidence type="ECO:0000256" key="8">
    <source>
        <dbReference type="PIRSR" id="PIRSR602401-1"/>
    </source>
</evidence>
<feature type="non-terminal residue" evidence="10">
    <location>
        <position position="375"/>
    </location>
</feature>
<proteinExistence type="inferred from homology"/>
<organism evidence="10 11">
    <name type="scientific">Biomphalaria pfeifferi</name>
    <name type="common">Bloodfluke planorb</name>
    <name type="synonym">Freshwater snail</name>
    <dbReference type="NCBI Taxonomy" id="112525"/>
    <lineage>
        <taxon>Eukaryota</taxon>
        <taxon>Metazoa</taxon>
        <taxon>Spiralia</taxon>
        <taxon>Lophotrochozoa</taxon>
        <taxon>Mollusca</taxon>
        <taxon>Gastropoda</taxon>
        <taxon>Heterobranchia</taxon>
        <taxon>Euthyneura</taxon>
        <taxon>Panpulmonata</taxon>
        <taxon>Hygrophila</taxon>
        <taxon>Lymnaeoidea</taxon>
        <taxon>Planorbidae</taxon>
        <taxon>Biomphalaria</taxon>
    </lineage>
</organism>
<evidence type="ECO:0000313" key="11">
    <source>
        <dbReference type="Proteomes" id="UP001233172"/>
    </source>
</evidence>
<evidence type="ECO:0000256" key="4">
    <source>
        <dbReference type="ARBA" id="ARBA00022723"/>
    </source>
</evidence>
<evidence type="ECO:0000256" key="6">
    <source>
        <dbReference type="ARBA" id="ARBA00023004"/>
    </source>
</evidence>
<dbReference type="AlphaFoldDB" id="A0AAD8BD24"/>
<dbReference type="InterPro" id="IPR050479">
    <property type="entry name" value="CYP11_CYP27_families"/>
</dbReference>
<accession>A0AAD8BD24</accession>
<keyword evidence="3 8" id="KW-0349">Heme</keyword>
<dbReference type="InterPro" id="IPR036396">
    <property type="entry name" value="Cyt_P450_sf"/>
</dbReference>
<evidence type="ECO:0000313" key="10">
    <source>
        <dbReference type="EMBL" id="KAK0052363.1"/>
    </source>
</evidence>
<keyword evidence="4 8" id="KW-0479">Metal-binding</keyword>
<feature type="binding site" description="axial binding residue" evidence="8">
    <location>
        <position position="322"/>
    </location>
    <ligand>
        <name>heme</name>
        <dbReference type="ChEBI" id="CHEBI:30413"/>
    </ligand>
    <ligandPart>
        <name>Fe</name>
        <dbReference type="ChEBI" id="CHEBI:18248"/>
    </ligandPart>
</feature>
<dbReference type="PANTHER" id="PTHR24279:SF120">
    <property type="entry name" value="CYTOCHROME P450"/>
    <property type="match status" value="1"/>
</dbReference>
<dbReference type="GO" id="GO:0005506">
    <property type="term" value="F:iron ion binding"/>
    <property type="evidence" value="ECO:0007669"/>
    <property type="project" value="InterPro"/>
</dbReference>
<dbReference type="PRINTS" id="PR00463">
    <property type="entry name" value="EP450I"/>
</dbReference>
<gene>
    <name evidence="10" type="ORF">Bpfe_018193</name>
</gene>
<evidence type="ECO:0000256" key="5">
    <source>
        <dbReference type="ARBA" id="ARBA00023002"/>
    </source>
</evidence>
<comment type="similarity">
    <text evidence="2 9">Belongs to the cytochrome P450 family.</text>
</comment>
<reference evidence="10" key="2">
    <citation type="submission" date="2023-04" db="EMBL/GenBank/DDBJ databases">
        <authorList>
            <person name="Bu L."/>
            <person name="Lu L."/>
            <person name="Laidemitt M.R."/>
            <person name="Zhang S.M."/>
            <person name="Mutuku M."/>
            <person name="Mkoji G."/>
            <person name="Steinauer M."/>
            <person name="Loker E.S."/>
        </authorList>
    </citation>
    <scope>NUCLEOTIDE SEQUENCE</scope>
    <source>
        <strain evidence="10">KasaAsao</strain>
        <tissue evidence="10">Whole Snail</tissue>
    </source>
</reference>
<evidence type="ECO:0000256" key="7">
    <source>
        <dbReference type="ARBA" id="ARBA00023033"/>
    </source>
</evidence>
<keyword evidence="6 8" id="KW-0408">Iron</keyword>
<evidence type="ECO:0000256" key="1">
    <source>
        <dbReference type="ARBA" id="ARBA00001971"/>
    </source>
</evidence>
<dbReference type="InterPro" id="IPR001128">
    <property type="entry name" value="Cyt_P450"/>
</dbReference>
<dbReference type="PRINTS" id="PR00385">
    <property type="entry name" value="P450"/>
</dbReference>
<keyword evidence="11" id="KW-1185">Reference proteome</keyword>
<dbReference type="PANTHER" id="PTHR24279">
    <property type="entry name" value="CYTOCHROME P450"/>
    <property type="match status" value="1"/>
</dbReference>
<comment type="cofactor">
    <cofactor evidence="1 8">
        <name>heme</name>
        <dbReference type="ChEBI" id="CHEBI:30413"/>
    </cofactor>
</comment>
<dbReference type="CDD" id="cd11054">
    <property type="entry name" value="CYP24A1-like"/>
    <property type="match status" value="1"/>
</dbReference>
<dbReference type="GO" id="GO:0004497">
    <property type="term" value="F:monooxygenase activity"/>
    <property type="evidence" value="ECO:0007669"/>
    <property type="project" value="UniProtKB-KW"/>
</dbReference>
<keyword evidence="7 9" id="KW-0503">Monooxygenase</keyword>
<evidence type="ECO:0000256" key="2">
    <source>
        <dbReference type="ARBA" id="ARBA00010617"/>
    </source>
</evidence>
<dbReference type="GO" id="GO:0016705">
    <property type="term" value="F:oxidoreductase activity, acting on paired donors, with incorporation or reduction of molecular oxygen"/>
    <property type="evidence" value="ECO:0007669"/>
    <property type="project" value="InterPro"/>
</dbReference>
<dbReference type="InterPro" id="IPR002401">
    <property type="entry name" value="Cyt_P450_E_grp-I"/>
</dbReference>
<reference evidence="10" key="1">
    <citation type="journal article" date="2023" name="PLoS Negl. Trop. Dis.">
        <title>A genome sequence for Biomphalaria pfeifferi, the major vector snail for the human-infecting parasite Schistosoma mansoni.</title>
        <authorList>
            <person name="Bu L."/>
            <person name="Lu L."/>
            <person name="Laidemitt M.R."/>
            <person name="Zhang S.M."/>
            <person name="Mutuku M."/>
            <person name="Mkoji G."/>
            <person name="Steinauer M."/>
            <person name="Loker E.S."/>
        </authorList>
    </citation>
    <scope>NUCLEOTIDE SEQUENCE</scope>
    <source>
        <strain evidence="10">KasaAsao</strain>
    </source>
</reference>
<dbReference type="SUPFAM" id="SSF48264">
    <property type="entry name" value="Cytochrome P450"/>
    <property type="match status" value="1"/>
</dbReference>
<evidence type="ECO:0000256" key="3">
    <source>
        <dbReference type="ARBA" id="ARBA00022617"/>
    </source>
</evidence>
<evidence type="ECO:0000256" key="9">
    <source>
        <dbReference type="RuleBase" id="RU000461"/>
    </source>
</evidence>
<sequence length="375" mass="43376">NGEEWYKLRKVVQYIMLRPQVSLDYLPAQNQVADDFVKLMPSLITRTGEISNFNQWIARWGIESSANNCLDRRMGFLEERGMNLGDTIINNNSKVFSLSTKLYFALPIYKIIPTPSLIKFFEAEDSMNSIGRKLLDEALLEYDRTVKEGKLTEGRFRFLTYMLKNESVSHKDLTAVVLSVLTDTLSTTTQALLFNLYNLAAHETVQTKAYEEAKTILQASGCLTAEGFNASMYIKACIKETFRLFPTGLDIQRLSPKNMVIGGYQIPENTYLCLNNHIQLLNPKVIPNPERFSPERWLREDGETDKLHPYLLTPFSLGRRMCAGRRFAEQELVMMIAKILTQFKMEWHHEKLKQRFRILQFPDQEVKITFSPRDS</sequence>
<comment type="caution">
    <text evidence="10">The sequence shown here is derived from an EMBL/GenBank/DDBJ whole genome shotgun (WGS) entry which is preliminary data.</text>
</comment>
<dbReference type="InterPro" id="IPR017972">
    <property type="entry name" value="Cyt_P450_CS"/>
</dbReference>
<keyword evidence="5 9" id="KW-0560">Oxidoreductase</keyword>
<dbReference type="Pfam" id="PF00067">
    <property type="entry name" value="p450"/>
    <property type="match status" value="1"/>
</dbReference>